<accession>A0A0M0JHH6</accession>
<comment type="caution">
    <text evidence="6">The sequence shown here is derived from an EMBL/GenBank/DDBJ whole genome shotgun (WGS) entry which is preliminary data.</text>
</comment>
<dbReference type="FunFam" id="1.10.10.60:FF:000007">
    <property type="entry name" value="Two-component response regulator"/>
    <property type="match status" value="1"/>
</dbReference>
<feature type="compositionally biased region" description="Low complexity" evidence="4">
    <location>
        <begin position="360"/>
        <end position="369"/>
    </location>
</feature>
<dbReference type="EMBL" id="JWZX01002929">
    <property type="protein sequence ID" value="KOO25797.1"/>
    <property type="molecule type" value="Genomic_DNA"/>
</dbReference>
<dbReference type="AlphaFoldDB" id="A0A0M0JHH6"/>
<feature type="compositionally biased region" description="Polar residues" evidence="4">
    <location>
        <begin position="377"/>
        <end position="394"/>
    </location>
</feature>
<feature type="domain" description="HTH myb-type" evidence="5">
    <location>
        <begin position="136"/>
        <end position="192"/>
    </location>
</feature>
<feature type="compositionally biased region" description="Polar residues" evidence="4">
    <location>
        <begin position="219"/>
        <end position="232"/>
    </location>
</feature>
<keyword evidence="2" id="KW-0804">Transcription</keyword>
<feature type="region of interest" description="Disordered" evidence="4">
    <location>
        <begin position="352"/>
        <end position="421"/>
    </location>
</feature>
<keyword evidence="7" id="KW-1185">Reference proteome</keyword>
<dbReference type="InterPro" id="IPR009057">
    <property type="entry name" value="Homeodomain-like_sf"/>
</dbReference>
<dbReference type="PANTHER" id="PTHR31499">
    <property type="entry name" value="MYB FAMILY TRANSCRIPTION FACTOR PHL11"/>
    <property type="match status" value="1"/>
</dbReference>
<dbReference type="Proteomes" id="UP000037460">
    <property type="component" value="Unassembled WGS sequence"/>
</dbReference>
<feature type="compositionally biased region" description="Acidic residues" evidence="4">
    <location>
        <begin position="395"/>
        <end position="412"/>
    </location>
</feature>
<evidence type="ECO:0000259" key="5">
    <source>
        <dbReference type="PROSITE" id="PS51294"/>
    </source>
</evidence>
<proteinExistence type="predicted"/>
<dbReference type="GO" id="GO:0003677">
    <property type="term" value="F:DNA binding"/>
    <property type="evidence" value="ECO:0007669"/>
    <property type="project" value="InterPro"/>
</dbReference>
<dbReference type="NCBIfam" id="TIGR01557">
    <property type="entry name" value="myb_SHAQKYF"/>
    <property type="match status" value="1"/>
</dbReference>
<evidence type="ECO:0000313" key="6">
    <source>
        <dbReference type="EMBL" id="KOO25797.1"/>
    </source>
</evidence>
<name>A0A0M0JHH6_9EUKA</name>
<dbReference type="Pfam" id="PF00249">
    <property type="entry name" value="Myb_DNA-binding"/>
    <property type="match status" value="1"/>
</dbReference>
<evidence type="ECO:0000256" key="2">
    <source>
        <dbReference type="ARBA" id="ARBA00023163"/>
    </source>
</evidence>
<gene>
    <name evidence="6" type="ORF">Ctob_007698</name>
</gene>
<evidence type="ECO:0000313" key="7">
    <source>
        <dbReference type="Proteomes" id="UP000037460"/>
    </source>
</evidence>
<evidence type="ECO:0000256" key="1">
    <source>
        <dbReference type="ARBA" id="ARBA00023015"/>
    </source>
</evidence>
<dbReference type="GO" id="GO:0003700">
    <property type="term" value="F:DNA-binding transcription factor activity"/>
    <property type="evidence" value="ECO:0007669"/>
    <property type="project" value="InterPro"/>
</dbReference>
<evidence type="ECO:0000256" key="4">
    <source>
        <dbReference type="SAM" id="MobiDB-lite"/>
    </source>
</evidence>
<feature type="region of interest" description="Disordered" evidence="4">
    <location>
        <begin position="194"/>
        <end position="249"/>
    </location>
</feature>
<dbReference type="Gene3D" id="1.10.10.60">
    <property type="entry name" value="Homeodomain-like"/>
    <property type="match status" value="1"/>
</dbReference>
<dbReference type="InterPro" id="IPR006447">
    <property type="entry name" value="Myb_dom_plants"/>
</dbReference>
<dbReference type="InterPro" id="IPR017930">
    <property type="entry name" value="Myb_dom"/>
</dbReference>
<keyword evidence="1" id="KW-0805">Transcription regulation</keyword>
<dbReference type="SUPFAM" id="SSF46689">
    <property type="entry name" value="Homeodomain-like"/>
    <property type="match status" value="1"/>
</dbReference>
<keyword evidence="3" id="KW-0539">Nucleus</keyword>
<dbReference type="OrthoDB" id="1113892at2759"/>
<dbReference type="InterPro" id="IPR001005">
    <property type="entry name" value="SANT/Myb"/>
</dbReference>
<organism evidence="6 7">
    <name type="scientific">Chrysochromulina tobinii</name>
    <dbReference type="NCBI Taxonomy" id="1460289"/>
    <lineage>
        <taxon>Eukaryota</taxon>
        <taxon>Haptista</taxon>
        <taxon>Haptophyta</taxon>
        <taxon>Prymnesiophyceae</taxon>
        <taxon>Prymnesiales</taxon>
        <taxon>Chrysochromulinaceae</taxon>
        <taxon>Chrysochromulina</taxon>
    </lineage>
</organism>
<dbReference type="PANTHER" id="PTHR31499:SF11">
    <property type="entry name" value="MYB FAMILY TRANSCRIPTION FACTOR PHL8"/>
    <property type="match status" value="1"/>
</dbReference>
<evidence type="ECO:0000256" key="3">
    <source>
        <dbReference type="ARBA" id="ARBA00023242"/>
    </source>
</evidence>
<dbReference type="PROSITE" id="PS51294">
    <property type="entry name" value="HTH_MYB"/>
    <property type="match status" value="1"/>
</dbReference>
<sequence length="421" mass="44246">MYGASHISSGMCGLGQFGSAPTHEPTFSGPGSDASGFMGGLDRMDFSQAYGGNMGGNMGGGLMRGGFSESASGGMPMSSSMQQHHASLAAASALGAGGGYYTASRGSCIEDDGATRSSLSMMHSAGAAGDGSAGQKRRFVWTPELHQRFEAAVNALGLDIAKPKTILKLMNVDGLTKANIKSHLQKYRCMMAKRSTDSGGKGGEGSSGSYTGLVPSKPGSANGSVDSRSTAALESEGFGSMGESTEEDPAAQLDLEGSKTSLHKNLEVQEMTLQVQMELQRELSRQLELQKKLQAEMESLIAANVEVNTNTKMGSILSLKAKLQKDLKDHLRMQHQLLEQLNSVVLPAVERLDTQESDDSTTATASAYADAEKKRANVSSAPAVSACKNSSLSSDDGDDDEDEEDDEDDEEETPSKRPKAT</sequence>
<reference evidence="7" key="1">
    <citation type="journal article" date="2015" name="PLoS Genet.">
        <title>Genome Sequence and Transcriptome Analyses of Chrysochromulina tobin: Metabolic Tools for Enhanced Algal Fitness in the Prominent Order Prymnesiales (Haptophyceae).</title>
        <authorList>
            <person name="Hovde B.T."/>
            <person name="Deodato C.R."/>
            <person name="Hunsperger H.M."/>
            <person name="Ryken S.A."/>
            <person name="Yost W."/>
            <person name="Jha R.K."/>
            <person name="Patterson J."/>
            <person name="Monnat R.J. Jr."/>
            <person name="Barlow S.B."/>
            <person name="Starkenburg S.R."/>
            <person name="Cattolico R.A."/>
        </authorList>
    </citation>
    <scope>NUCLEOTIDE SEQUENCE</scope>
    <source>
        <strain evidence="7">CCMP291</strain>
    </source>
</reference>
<dbReference type="InterPro" id="IPR046955">
    <property type="entry name" value="PHR1-like"/>
</dbReference>
<protein>
    <recommendedName>
        <fullName evidence="5">HTH myb-type domain-containing protein</fullName>
    </recommendedName>
</protein>